<comment type="caution">
    <text evidence="2">The sequence shown here is derived from an EMBL/GenBank/DDBJ whole genome shotgun (WGS) entry which is preliminary data.</text>
</comment>
<feature type="chain" id="PRO_5046655766" evidence="1">
    <location>
        <begin position="22"/>
        <end position="112"/>
    </location>
</feature>
<evidence type="ECO:0000256" key="1">
    <source>
        <dbReference type="SAM" id="SignalP"/>
    </source>
</evidence>
<evidence type="ECO:0000313" key="2">
    <source>
        <dbReference type="EMBL" id="KAK9908306.1"/>
    </source>
</evidence>
<gene>
    <name evidence="2" type="ORF">WJX75_005760</name>
</gene>
<feature type="signal peptide" evidence="1">
    <location>
        <begin position="1"/>
        <end position="21"/>
    </location>
</feature>
<sequence>MPAKWYGSSVALLALLLVVSGGMPALESSTPDEGGDCAWKCIGSAFDDTVQKVFIQCVNDTCQGTSASHVAFDSPIACVMDCAVKKFSDRPQGRYQDCVNTCRFSKAGAVLV</sequence>
<proteinExistence type="predicted"/>
<keyword evidence="3" id="KW-1185">Reference proteome</keyword>
<protein>
    <submittedName>
        <fullName evidence="2">Uncharacterized protein</fullName>
    </submittedName>
</protein>
<dbReference type="EMBL" id="JALJOT010000008">
    <property type="protein sequence ID" value="KAK9908306.1"/>
    <property type="molecule type" value="Genomic_DNA"/>
</dbReference>
<reference evidence="2 3" key="1">
    <citation type="journal article" date="2024" name="Nat. Commun.">
        <title>Phylogenomics reveals the evolutionary origins of lichenization in chlorophyte algae.</title>
        <authorList>
            <person name="Puginier C."/>
            <person name="Libourel C."/>
            <person name="Otte J."/>
            <person name="Skaloud P."/>
            <person name="Haon M."/>
            <person name="Grisel S."/>
            <person name="Petersen M."/>
            <person name="Berrin J.G."/>
            <person name="Delaux P.M."/>
            <person name="Dal Grande F."/>
            <person name="Keller J."/>
        </authorList>
    </citation>
    <scope>NUCLEOTIDE SEQUENCE [LARGE SCALE GENOMIC DNA]</scope>
    <source>
        <strain evidence="2 3">SAG 216-7</strain>
    </source>
</reference>
<name>A0ABR2YN27_9CHLO</name>
<keyword evidence="1" id="KW-0732">Signal</keyword>
<dbReference type="Proteomes" id="UP001491310">
    <property type="component" value="Unassembled WGS sequence"/>
</dbReference>
<evidence type="ECO:0000313" key="3">
    <source>
        <dbReference type="Proteomes" id="UP001491310"/>
    </source>
</evidence>
<organism evidence="2 3">
    <name type="scientific">Coccomyxa subellipsoidea</name>
    <dbReference type="NCBI Taxonomy" id="248742"/>
    <lineage>
        <taxon>Eukaryota</taxon>
        <taxon>Viridiplantae</taxon>
        <taxon>Chlorophyta</taxon>
        <taxon>core chlorophytes</taxon>
        <taxon>Trebouxiophyceae</taxon>
        <taxon>Trebouxiophyceae incertae sedis</taxon>
        <taxon>Coccomyxaceae</taxon>
        <taxon>Coccomyxa</taxon>
    </lineage>
</organism>
<accession>A0ABR2YN27</accession>